<dbReference type="InterPro" id="IPR036188">
    <property type="entry name" value="FAD/NAD-bd_sf"/>
</dbReference>
<gene>
    <name evidence="2" type="primary">moxY_1</name>
    <name evidence="2" type="ORF">LOC62_03G003989</name>
</gene>
<accession>A0AAF0Y5Q5</accession>
<dbReference type="GeneID" id="87807230"/>
<evidence type="ECO:0000256" key="1">
    <source>
        <dbReference type="ARBA" id="ARBA00010139"/>
    </source>
</evidence>
<dbReference type="Proteomes" id="UP000827549">
    <property type="component" value="Chromosome 3"/>
</dbReference>
<dbReference type="AlphaFoldDB" id="A0AAF0Y5Q5"/>
<protein>
    <submittedName>
        <fullName evidence="2">FAD-binding monooxygenase moxY</fullName>
    </submittedName>
</protein>
<dbReference type="Pfam" id="PF13450">
    <property type="entry name" value="NAD_binding_8"/>
    <property type="match status" value="1"/>
</dbReference>
<keyword evidence="2" id="KW-0560">Oxidoreductase</keyword>
<dbReference type="PANTHER" id="PTHR42877:SF7">
    <property type="entry name" value="FLAVIN-BINDING MONOOXYGENASE-RELATED"/>
    <property type="match status" value="1"/>
</dbReference>
<organism evidence="2 3">
    <name type="scientific">Vanrija pseudolonga</name>
    <dbReference type="NCBI Taxonomy" id="143232"/>
    <lineage>
        <taxon>Eukaryota</taxon>
        <taxon>Fungi</taxon>
        <taxon>Dikarya</taxon>
        <taxon>Basidiomycota</taxon>
        <taxon>Agaricomycotina</taxon>
        <taxon>Tremellomycetes</taxon>
        <taxon>Trichosporonales</taxon>
        <taxon>Trichosporonaceae</taxon>
        <taxon>Vanrija</taxon>
    </lineage>
</organism>
<dbReference type="InterPro" id="IPR051209">
    <property type="entry name" value="FAD-bind_Monooxygenase_sf"/>
</dbReference>
<keyword evidence="3" id="KW-1185">Reference proteome</keyword>
<dbReference type="SUPFAM" id="SSF51905">
    <property type="entry name" value="FAD/NAD(P)-binding domain"/>
    <property type="match status" value="3"/>
</dbReference>
<comment type="similarity">
    <text evidence="1">Belongs to the FAD-binding monooxygenase family.</text>
</comment>
<sequence>MTIPANGNHGNGEERAYVYRDVPMGTKRNIKIITIGGGASGINMAFQLKTHMTDYTHVAYERNTELGGTWLENRYPGCACDIPSHSYQFSWAPYTKWPSFYSKSEDIYEYMNWCVDTHDLRGDFKVGYEVVGAKWDEDTAEWVVSVRGPDGVVFDDRADFLVNGNGVLNKWKWPSIDGLHDFKGHLVHSAKWDQTYDFKDKTIAVIGVGSTAVQIIPSLQPIVGNMKCFIRSPAWITPSYGAQFAGPNGSNFNYTDEQKAKFEESPEEYLAYRKAIEDSLNARFKIMQKASDEQKAARAACTAEMATKLASKPELRELLIPDFAVGCRRPTPGNGFLEALVSDNVDVVSTRIERVTPNGIMTADGVEHVVDAIVCATGFDVSLKPRFPFVGRNGADLAERWSKGPAESYMSIMVDNHPNYFTYLGPSAPVAHGSVLPIIEVMSLYMLKVMNKMQVEPIRSIAPTEQAVKEFNIHRNEQLKTTVWSSKCSSWFKGGTIDGDLIALHPGSRIHFIQMVENPRYEDMEIQYDGNRYSYLGNGVTMREVRGEDLSWYLNNPLDVTLPYPK</sequence>
<evidence type="ECO:0000313" key="3">
    <source>
        <dbReference type="Proteomes" id="UP000827549"/>
    </source>
</evidence>
<dbReference type="EMBL" id="CP086716">
    <property type="protein sequence ID" value="WOO80467.1"/>
    <property type="molecule type" value="Genomic_DNA"/>
</dbReference>
<dbReference type="Gene3D" id="3.50.50.60">
    <property type="entry name" value="FAD/NAD(P)-binding domain"/>
    <property type="match status" value="2"/>
</dbReference>
<keyword evidence="2" id="KW-0503">Monooxygenase</keyword>
<reference evidence="2" key="1">
    <citation type="submission" date="2023-10" db="EMBL/GenBank/DDBJ databases">
        <authorList>
            <person name="Noh H."/>
        </authorList>
    </citation>
    <scope>NUCLEOTIDE SEQUENCE</scope>
    <source>
        <strain evidence="2">DUCC4014</strain>
    </source>
</reference>
<name>A0AAF0Y5Q5_9TREE</name>
<dbReference type="GO" id="GO:0004497">
    <property type="term" value="F:monooxygenase activity"/>
    <property type="evidence" value="ECO:0007669"/>
    <property type="project" value="UniProtKB-KW"/>
</dbReference>
<evidence type="ECO:0000313" key="2">
    <source>
        <dbReference type="EMBL" id="WOO80467.1"/>
    </source>
</evidence>
<dbReference type="RefSeq" id="XP_062626499.1">
    <property type="nucleotide sequence ID" value="XM_062770515.1"/>
</dbReference>
<dbReference type="PANTHER" id="PTHR42877">
    <property type="entry name" value="L-ORNITHINE N(5)-MONOOXYGENASE-RELATED"/>
    <property type="match status" value="1"/>
</dbReference>
<proteinExistence type="inferred from homology"/>